<feature type="transmembrane region" description="Helical" evidence="1">
    <location>
        <begin position="74"/>
        <end position="96"/>
    </location>
</feature>
<organism evidence="2 3">
    <name type="scientific">Tumebacillus permanentifrigoris</name>
    <dbReference type="NCBI Taxonomy" id="378543"/>
    <lineage>
        <taxon>Bacteria</taxon>
        <taxon>Bacillati</taxon>
        <taxon>Bacillota</taxon>
        <taxon>Bacilli</taxon>
        <taxon>Bacillales</taxon>
        <taxon>Alicyclobacillaceae</taxon>
        <taxon>Tumebacillus</taxon>
    </lineage>
</organism>
<evidence type="ECO:0000313" key="3">
    <source>
        <dbReference type="Proteomes" id="UP000245634"/>
    </source>
</evidence>
<dbReference type="EMBL" id="QGGL01000017">
    <property type="protein sequence ID" value="PWK07488.1"/>
    <property type="molecule type" value="Genomic_DNA"/>
</dbReference>
<keyword evidence="1" id="KW-1133">Transmembrane helix</keyword>
<evidence type="ECO:0000256" key="1">
    <source>
        <dbReference type="SAM" id="Phobius"/>
    </source>
</evidence>
<feature type="transmembrane region" description="Helical" evidence="1">
    <location>
        <begin position="46"/>
        <end position="68"/>
    </location>
</feature>
<protein>
    <submittedName>
        <fullName evidence="2">Uncharacterized protein</fullName>
    </submittedName>
</protein>
<dbReference type="AlphaFoldDB" id="A0A316D6T6"/>
<comment type="caution">
    <text evidence="2">The sequence shown here is derived from an EMBL/GenBank/DDBJ whole genome shotgun (WGS) entry which is preliminary data.</text>
</comment>
<accession>A0A316D6T6</accession>
<name>A0A316D6T6_9BACL</name>
<keyword evidence="3" id="KW-1185">Reference proteome</keyword>
<keyword evidence="1" id="KW-0472">Membrane</keyword>
<sequence>MNLGSQTKTFEYFVKATTQETQVDDESEVIEVDPRRATANSQLKNAYNGAVTTFGILAFLGVVGVVVVPSIYRLIPGVFALMSVGMGTVFFVDYVLRGKKT</sequence>
<gene>
    <name evidence="2" type="ORF">C7459_11787</name>
</gene>
<reference evidence="2 3" key="1">
    <citation type="submission" date="2018-05" db="EMBL/GenBank/DDBJ databases">
        <title>Genomic Encyclopedia of Type Strains, Phase IV (KMG-IV): sequencing the most valuable type-strain genomes for metagenomic binning, comparative biology and taxonomic classification.</title>
        <authorList>
            <person name="Goeker M."/>
        </authorList>
    </citation>
    <scope>NUCLEOTIDE SEQUENCE [LARGE SCALE GENOMIC DNA]</scope>
    <source>
        <strain evidence="2 3">DSM 18773</strain>
    </source>
</reference>
<dbReference type="Proteomes" id="UP000245634">
    <property type="component" value="Unassembled WGS sequence"/>
</dbReference>
<proteinExistence type="predicted"/>
<keyword evidence="1" id="KW-0812">Transmembrane</keyword>
<evidence type="ECO:0000313" key="2">
    <source>
        <dbReference type="EMBL" id="PWK07488.1"/>
    </source>
</evidence>